<sequence>MNILKISSAFSTLFKPRSVFGVRQLSRATYAQTLLNLPETKVTVLDNGFKVASEYHDSPSATIGLWVDAGSRYETPENNGVANFFEHMVFKGSSNRSQKDLEVEVANIGAQIRSYTDREETAFYAKCLSKDMSKVVDILADIITNTKLDEHQIEEERSAILKRLQEAESDYRLVTFDYLHLSAYQGTPLGKTILGPTENIKKLSKEDIKFYVRNNFVAPRMALVGSGDINHDELVKLAQKYFSSVPHTYTTEIPVVKPCRYTGSEIRDRDDWLPFAHVAVAIDTCGHNSNDIYGLMLAKTIVGNWDKTFQTGEHTLNKLIHNIYKEKRCHSFESFHTLYRDTGLWGCYFVMDGLVLDDFMFNLQNEWMRLCVAITETDLQVAKNQLRSNLLESMDGTTPNCADIGRQVLHYGKRTPLSEVDEHIQSVDLKQLKAICSKYIYDRCPVIAAVGPIEGMTDYNRVRANMYWLRV</sequence>
<reference evidence="11" key="2">
    <citation type="submission" date="2020-06" db="EMBL/GenBank/DDBJ databases">
        <authorList>
            <person name="Sheffer M."/>
        </authorList>
    </citation>
    <scope>NUCLEOTIDE SEQUENCE</scope>
</reference>
<dbReference type="GO" id="GO:0005739">
    <property type="term" value="C:mitochondrion"/>
    <property type="evidence" value="ECO:0007669"/>
    <property type="project" value="UniProtKB-SubCell"/>
</dbReference>
<dbReference type="InterPro" id="IPR011249">
    <property type="entry name" value="Metalloenz_LuxS/M16"/>
</dbReference>
<dbReference type="Pfam" id="PF00675">
    <property type="entry name" value="Peptidase_M16"/>
    <property type="match status" value="1"/>
</dbReference>
<comment type="cofactor">
    <cofactor evidence="1">
        <name>Zn(2+)</name>
        <dbReference type="ChEBI" id="CHEBI:29105"/>
    </cofactor>
</comment>
<evidence type="ECO:0000256" key="7">
    <source>
        <dbReference type="ARBA" id="ARBA00023049"/>
    </source>
</evidence>
<dbReference type="InterPro" id="IPR007863">
    <property type="entry name" value="Peptidase_M16_C"/>
</dbReference>
<dbReference type="EMBL" id="JABXBU010002230">
    <property type="protein sequence ID" value="KAF8767973.1"/>
    <property type="molecule type" value="Genomic_DNA"/>
</dbReference>
<dbReference type="Pfam" id="PF05193">
    <property type="entry name" value="Peptidase_M16_C"/>
    <property type="match status" value="1"/>
</dbReference>
<organism evidence="11 12">
    <name type="scientific">Argiope bruennichi</name>
    <name type="common">Wasp spider</name>
    <name type="synonym">Aranea bruennichi</name>
    <dbReference type="NCBI Taxonomy" id="94029"/>
    <lineage>
        <taxon>Eukaryota</taxon>
        <taxon>Metazoa</taxon>
        <taxon>Ecdysozoa</taxon>
        <taxon>Arthropoda</taxon>
        <taxon>Chelicerata</taxon>
        <taxon>Arachnida</taxon>
        <taxon>Araneae</taxon>
        <taxon>Araneomorphae</taxon>
        <taxon>Entelegynae</taxon>
        <taxon>Araneoidea</taxon>
        <taxon>Araneidae</taxon>
        <taxon>Argiope</taxon>
    </lineage>
</organism>
<evidence type="ECO:0000259" key="9">
    <source>
        <dbReference type="Pfam" id="PF00675"/>
    </source>
</evidence>
<dbReference type="FunFam" id="3.30.830.10:FF:000001">
    <property type="entry name" value="Mitochondrial-processing peptidase subunit beta, mitochondrial"/>
    <property type="match status" value="1"/>
</dbReference>
<keyword evidence="5" id="KW-0378">Hydrolase</keyword>
<feature type="domain" description="Peptidase M16 C-terminal" evidence="10">
    <location>
        <begin position="202"/>
        <end position="386"/>
    </location>
</feature>
<evidence type="ECO:0000256" key="6">
    <source>
        <dbReference type="ARBA" id="ARBA00022833"/>
    </source>
</evidence>
<evidence type="ECO:0000313" key="11">
    <source>
        <dbReference type="EMBL" id="KAF8767973.1"/>
    </source>
</evidence>
<protein>
    <submittedName>
        <fullName evidence="11">Mitochondrial-processing peptidase subunit like protein</fullName>
    </submittedName>
</protein>
<dbReference type="AlphaFoldDB" id="A0A8T0E8A3"/>
<keyword evidence="6" id="KW-0862">Zinc</keyword>
<dbReference type="GO" id="GO:0046872">
    <property type="term" value="F:metal ion binding"/>
    <property type="evidence" value="ECO:0007669"/>
    <property type="project" value="UniProtKB-KW"/>
</dbReference>
<evidence type="ECO:0000256" key="2">
    <source>
        <dbReference type="ARBA" id="ARBA00004173"/>
    </source>
</evidence>
<dbReference type="GO" id="GO:0006627">
    <property type="term" value="P:protein processing involved in protein targeting to mitochondrion"/>
    <property type="evidence" value="ECO:0007669"/>
    <property type="project" value="TreeGrafter"/>
</dbReference>
<dbReference type="Gene3D" id="3.30.830.10">
    <property type="entry name" value="Metalloenzyme, LuxS/M16 peptidase-like"/>
    <property type="match status" value="2"/>
</dbReference>
<dbReference type="FunFam" id="3.30.830.10:FF:000008">
    <property type="entry name" value="Mitochondrial-processing peptidase subunit beta"/>
    <property type="match status" value="1"/>
</dbReference>
<evidence type="ECO:0000256" key="5">
    <source>
        <dbReference type="ARBA" id="ARBA00022801"/>
    </source>
</evidence>
<dbReference type="PANTHER" id="PTHR11851:SF149">
    <property type="entry name" value="GH01077P"/>
    <property type="match status" value="1"/>
</dbReference>
<dbReference type="InterPro" id="IPR011765">
    <property type="entry name" value="Pept_M16_N"/>
</dbReference>
<dbReference type="GO" id="GO:0004222">
    <property type="term" value="F:metalloendopeptidase activity"/>
    <property type="evidence" value="ECO:0007669"/>
    <property type="project" value="TreeGrafter"/>
</dbReference>
<keyword evidence="8" id="KW-0496">Mitochondrion</keyword>
<proteinExistence type="predicted"/>
<comment type="caution">
    <text evidence="11">The sequence shown here is derived from an EMBL/GenBank/DDBJ whole genome shotgun (WGS) entry which is preliminary data.</text>
</comment>
<keyword evidence="3" id="KW-0645">Protease</keyword>
<keyword evidence="7" id="KW-0482">Metalloprotease</keyword>
<reference evidence="11" key="1">
    <citation type="journal article" date="2020" name="bioRxiv">
        <title>Chromosome-level reference genome of the European wasp spider Argiope bruennichi: a resource for studies on range expansion and evolutionary adaptation.</title>
        <authorList>
            <person name="Sheffer M.M."/>
            <person name="Hoppe A."/>
            <person name="Krehenwinkel H."/>
            <person name="Uhl G."/>
            <person name="Kuss A.W."/>
            <person name="Jensen L."/>
            <person name="Jensen C."/>
            <person name="Gillespie R.G."/>
            <person name="Hoff K.J."/>
            <person name="Prost S."/>
        </authorList>
    </citation>
    <scope>NUCLEOTIDE SEQUENCE</scope>
</reference>
<comment type="subcellular location">
    <subcellularLocation>
        <location evidence="2">Mitochondrion</location>
    </subcellularLocation>
</comment>
<evidence type="ECO:0000256" key="1">
    <source>
        <dbReference type="ARBA" id="ARBA00001947"/>
    </source>
</evidence>
<dbReference type="InterPro" id="IPR050361">
    <property type="entry name" value="MPP/UQCRC_Complex"/>
</dbReference>
<evidence type="ECO:0000256" key="4">
    <source>
        <dbReference type="ARBA" id="ARBA00022723"/>
    </source>
</evidence>
<evidence type="ECO:0000313" key="12">
    <source>
        <dbReference type="Proteomes" id="UP000807504"/>
    </source>
</evidence>
<feature type="domain" description="Peptidase M16 N-terminal" evidence="9">
    <location>
        <begin position="50"/>
        <end position="196"/>
    </location>
</feature>
<dbReference type="PANTHER" id="PTHR11851">
    <property type="entry name" value="METALLOPROTEASE"/>
    <property type="match status" value="1"/>
</dbReference>
<name>A0A8T0E8A3_ARGBR</name>
<keyword evidence="12" id="KW-1185">Reference proteome</keyword>
<evidence type="ECO:0000256" key="8">
    <source>
        <dbReference type="ARBA" id="ARBA00023128"/>
    </source>
</evidence>
<dbReference type="SUPFAM" id="SSF63411">
    <property type="entry name" value="LuxS/MPP-like metallohydrolase"/>
    <property type="match status" value="2"/>
</dbReference>
<keyword evidence="4" id="KW-0479">Metal-binding</keyword>
<gene>
    <name evidence="11" type="ORF">HNY73_020841</name>
</gene>
<accession>A0A8T0E8A3</accession>
<evidence type="ECO:0000256" key="3">
    <source>
        <dbReference type="ARBA" id="ARBA00022670"/>
    </source>
</evidence>
<evidence type="ECO:0000259" key="10">
    <source>
        <dbReference type="Pfam" id="PF05193"/>
    </source>
</evidence>
<dbReference type="Proteomes" id="UP000807504">
    <property type="component" value="Unassembled WGS sequence"/>
</dbReference>